<reference evidence="6" key="1">
    <citation type="journal article" date="2022" name="bioRxiv">
        <title>Discovery and biosynthetic assessment of Streptomyces ortus sp nov. isolated from a deep-sea sponge.</title>
        <authorList>
            <person name="Williams S.E."/>
        </authorList>
    </citation>
    <scope>NUCLEOTIDE SEQUENCE</scope>
    <source>
        <strain evidence="6">A15ISP2-DRY2</strain>
    </source>
</reference>
<proteinExistence type="predicted"/>
<organism evidence="6 7">
    <name type="scientific">Streptomyces ortus</name>
    <dbReference type="NCBI Taxonomy" id="2867268"/>
    <lineage>
        <taxon>Bacteria</taxon>
        <taxon>Bacillati</taxon>
        <taxon>Actinomycetota</taxon>
        <taxon>Actinomycetes</taxon>
        <taxon>Kitasatosporales</taxon>
        <taxon>Streptomycetaceae</taxon>
        <taxon>Streptomyces</taxon>
    </lineage>
</organism>
<dbReference type="EMBL" id="JAIFZO010000001">
    <property type="protein sequence ID" value="MCX4231683.1"/>
    <property type="molecule type" value="Genomic_DNA"/>
</dbReference>
<evidence type="ECO:0000259" key="5">
    <source>
        <dbReference type="PROSITE" id="PS50975"/>
    </source>
</evidence>
<evidence type="ECO:0000256" key="2">
    <source>
        <dbReference type="ARBA" id="ARBA00022741"/>
    </source>
</evidence>
<dbReference type="RefSeq" id="WP_267024763.1">
    <property type="nucleotide sequence ID" value="NZ_JAIFZO010000001.1"/>
</dbReference>
<evidence type="ECO:0000313" key="6">
    <source>
        <dbReference type="EMBL" id="MCX4231683.1"/>
    </source>
</evidence>
<keyword evidence="3 4" id="KW-0067">ATP-binding</keyword>
<keyword evidence="7" id="KW-1185">Reference proteome</keyword>
<sequence length="444" mass="49822">MTEKNAPDVKNVFVLGLDDANLPTLEAAAAARSLRYHPLLTIEELQSGEVSVPELIDRARAVLDAFDGSIDAIVGYWDFPVSTLVPILAEQYGTRSTGLESVVKCEHKYWSRLEQQKVTDRHPRFGRVDLDTDDPQPPENVRFPMWVKPALSYSSELAFGVEDMDEFQDAVRQIREGISRVGRPFEDILDRIELPPEMEGVGAQVCLAEETMTGLQVAVEGYVHQGEVTVYGVLDSINYPGTSSFQRHQYPSTLPPAVITQLHDVTERVMRRIGFESATFSVEYFYDPKTQEISLLEINPRHSQSHAELFEYVDGVPNHHAMLALALGDDPAMPQRKGPYAMAAKWYYRWFTDGVVRDVPSADDLARVEHEADGVRVDVTTQEGQVLSDLSQQDSYSYELAHIFTGGNSEDDLRAKYDHCVAALGLTFDEIPKEQEQEQERPGA</sequence>
<dbReference type="PROSITE" id="PS50975">
    <property type="entry name" value="ATP_GRASP"/>
    <property type="match status" value="1"/>
</dbReference>
<dbReference type="PANTHER" id="PTHR43585">
    <property type="entry name" value="FUMIPYRROLE BIOSYNTHESIS PROTEIN C"/>
    <property type="match status" value="1"/>
</dbReference>
<accession>A0ABT3UVU7</accession>
<evidence type="ECO:0000256" key="4">
    <source>
        <dbReference type="PROSITE-ProRule" id="PRU00409"/>
    </source>
</evidence>
<dbReference type="Proteomes" id="UP001165590">
    <property type="component" value="Unassembled WGS sequence"/>
</dbReference>
<dbReference type="SUPFAM" id="SSF56059">
    <property type="entry name" value="Glutathione synthetase ATP-binding domain-like"/>
    <property type="match status" value="1"/>
</dbReference>
<feature type="domain" description="ATP-grasp" evidence="5">
    <location>
        <begin position="112"/>
        <end position="327"/>
    </location>
</feature>
<protein>
    <submittedName>
        <fullName evidence="6">ATP-grasp domain-containing protein</fullName>
    </submittedName>
</protein>
<evidence type="ECO:0000256" key="1">
    <source>
        <dbReference type="ARBA" id="ARBA00022598"/>
    </source>
</evidence>
<keyword evidence="2 4" id="KW-0547">Nucleotide-binding</keyword>
<evidence type="ECO:0000256" key="3">
    <source>
        <dbReference type="ARBA" id="ARBA00022840"/>
    </source>
</evidence>
<dbReference type="InterPro" id="IPR052032">
    <property type="entry name" value="ATP-dep_AA_Ligase"/>
</dbReference>
<keyword evidence="1" id="KW-0436">Ligase</keyword>
<comment type="caution">
    <text evidence="6">The sequence shown here is derived from an EMBL/GenBank/DDBJ whole genome shotgun (WGS) entry which is preliminary data.</text>
</comment>
<name>A0ABT3UVU7_9ACTN</name>
<gene>
    <name evidence="6" type="ORF">K3769_02645</name>
</gene>
<dbReference type="Gene3D" id="3.30.470.20">
    <property type="entry name" value="ATP-grasp fold, B domain"/>
    <property type="match status" value="1"/>
</dbReference>
<dbReference type="PANTHER" id="PTHR43585:SF2">
    <property type="entry name" value="ATP-GRASP ENZYME FSQD"/>
    <property type="match status" value="1"/>
</dbReference>
<dbReference type="Pfam" id="PF13535">
    <property type="entry name" value="ATP-grasp_4"/>
    <property type="match status" value="1"/>
</dbReference>
<dbReference type="InterPro" id="IPR011761">
    <property type="entry name" value="ATP-grasp"/>
</dbReference>
<evidence type="ECO:0000313" key="7">
    <source>
        <dbReference type="Proteomes" id="UP001165590"/>
    </source>
</evidence>